<keyword evidence="7" id="KW-1185">Reference proteome</keyword>
<dbReference type="Gene3D" id="6.10.140.2220">
    <property type="match status" value="1"/>
</dbReference>
<comment type="caution">
    <text evidence="6">The sequence shown here is derived from an EMBL/GenBank/DDBJ whole genome shotgun (WGS) entry which is preliminary data.</text>
</comment>
<evidence type="ECO:0000256" key="1">
    <source>
        <dbReference type="ARBA" id="ARBA00022723"/>
    </source>
</evidence>
<evidence type="ECO:0000259" key="5">
    <source>
        <dbReference type="PROSITE" id="PS50865"/>
    </source>
</evidence>
<organism evidence="6 7">
    <name type="scientific">Zasmidium cellare</name>
    <name type="common">Wine cellar mold</name>
    <name type="synonym">Racodium cellare</name>
    <dbReference type="NCBI Taxonomy" id="395010"/>
    <lineage>
        <taxon>Eukaryota</taxon>
        <taxon>Fungi</taxon>
        <taxon>Dikarya</taxon>
        <taxon>Ascomycota</taxon>
        <taxon>Pezizomycotina</taxon>
        <taxon>Dothideomycetes</taxon>
        <taxon>Dothideomycetidae</taxon>
        <taxon>Mycosphaerellales</taxon>
        <taxon>Mycosphaerellaceae</taxon>
        <taxon>Zasmidium</taxon>
    </lineage>
</organism>
<dbReference type="Proteomes" id="UP001305779">
    <property type="component" value="Unassembled WGS sequence"/>
</dbReference>
<dbReference type="EMBL" id="JAXOVC010000003">
    <property type="protein sequence ID" value="KAK4503562.1"/>
    <property type="molecule type" value="Genomic_DNA"/>
</dbReference>
<keyword evidence="1" id="KW-0479">Metal-binding</keyword>
<evidence type="ECO:0000256" key="4">
    <source>
        <dbReference type="PROSITE-ProRule" id="PRU00134"/>
    </source>
</evidence>
<evidence type="ECO:0000313" key="7">
    <source>
        <dbReference type="Proteomes" id="UP001305779"/>
    </source>
</evidence>
<evidence type="ECO:0000313" key="6">
    <source>
        <dbReference type="EMBL" id="KAK4503562.1"/>
    </source>
</evidence>
<evidence type="ECO:0000256" key="3">
    <source>
        <dbReference type="ARBA" id="ARBA00022833"/>
    </source>
</evidence>
<keyword evidence="2 4" id="KW-0863">Zinc-finger</keyword>
<proteinExistence type="predicted"/>
<name>A0ABR0EPW8_ZASCE</name>
<reference evidence="6 7" key="1">
    <citation type="journal article" date="2023" name="G3 (Bethesda)">
        <title>A chromosome-level genome assembly of Zasmidium syzygii isolated from banana leaves.</title>
        <authorList>
            <person name="van Westerhoven A.C."/>
            <person name="Mehrabi R."/>
            <person name="Talebi R."/>
            <person name="Steentjes M.B.F."/>
            <person name="Corcolon B."/>
            <person name="Chong P.A."/>
            <person name="Kema G.H.J."/>
            <person name="Seidl M.F."/>
        </authorList>
    </citation>
    <scope>NUCLEOTIDE SEQUENCE [LARGE SCALE GENOMIC DNA]</scope>
    <source>
        <strain evidence="6 7">P124</strain>
    </source>
</reference>
<accession>A0ABR0EPW8</accession>
<dbReference type="SUPFAM" id="SSF144232">
    <property type="entry name" value="HIT/MYND zinc finger-like"/>
    <property type="match status" value="1"/>
</dbReference>
<sequence length="258" mass="28212">MADERRIAAVIVTPTRGYSQTNKRCLMPMHQVRSTSWKISSISALLGFPVKLSPGSETQSGPPKGKQLFNGTAGAFHVEVDMTSPKFGEPQGTSAELEGPVAFMRCDGKDLDPLQLDTLLMYILLSVGVGFFPEFPHLPKAMTDVVKVQIAKKLTPSAFAAYYEKHRQQEIAAGKKKWETLECPVQLEGDVEAIFCAACGSQSMDGKELQPCSRCNRGRARYCGENCQLADRKKHKNSCKKALAAQAKAAARKSSEEP</sequence>
<gene>
    <name evidence="6" type="ORF">PRZ48_004477</name>
</gene>
<dbReference type="PROSITE" id="PS50865">
    <property type="entry name" value="ZF_MYND_2"/>
    <property type="match status" value="1"/>
</dbReference>
<protein>
    <recommendedName>
        <fullName evidence="5">MYND-type domain-containing protein</fullName>
    </recommendedName>
</protein>
<dbReference type="InterPro" id="IPR002893">
    <property type="entry name" value="Znf_MYND"/>
</dbReference>
<evidence type="ECO:0000256" key="2">
    <source>
        <dbReference type="ARBA" id="ARBA00022771"/>
    </source>
</evidence>
<feature type="domain" description="MYND-type" evidence="5">
    <location>
        <begin position="196"/>
        <end position="239"/>
    </location>
</feature>
<keyword evidence="3" id="KW-0862">Zinc</keyword>
<dbReference type="Pfam" id="PF01753">
    <property type="entry name" value="zf-MYND"/>
    <property type="match status" value="1"/>
</dbReference>